<proteinExistence type="predicted"/>
<dbReference type="AlphaFoldDB" id="A0A0N0XMA3"/>
<gene>
    <name evidence="2" type="ORF">WG78_04715</name>
</gene>
<protein>
    <submittedName>
        <fullName evidence="2">Uncharacterized protein</fullName>
    </submittedName>
</protein>
<dbReference type="Proteomes" id="UP000037939">
    <property type="component" value="Unassembled WGS sequence"/>
</dbReference>
<comment type="caution">
    <text evidence="2">The sequence shown here is derived from an EMBL/GenBank/DDBJ whole genome shotgun (WGS) entry which is preliminary data.</text>
</comment>
<keyword evidence="1" id="KW-0472">Membrane</keyword>
<accession>A0A0N0XMA3</accession>
<name>A0A0N0XMA3_9NEIS</name>
<keyword evidence="3" id="KW-1185">Reference proteome</keyword>
<dbReference type="STRING" id="857265.WG78_04715"/>
<evidence type="ECO:0000313" key="2">
    <source>
        <dbReference type="EMBL" id="KPC54846.1"/>
    </source>
</evidence>
<evidence type="ECO:0000256" key="1">
    <source>
        <dbReference type="SAM" id="Phobius"/>
    </source>
</evidence>
<dbReference type="EMBL" id="LAQT01000002">
    <property type="protein sequence ID" value="KPC54846.1"/>
    <property type="molecule type" value="Genomic_DNA"/>
</dbReference>
<feature type="transmembrane region" description="Helical" evidence="1">
    <location>
        <begin position="12"/>
        <end position="29"/>
    </location>
</feature>
<evidence type="ECO:0000313" key="3">
    <source>
        <dbReference type="Proteomes" id="UP000037939"/>
    </source>
</evidence>
<organism evidence="2 3">
    <name type="scientific">Amantichitinum ursilacus</name>
    <dbReference type="NCBI Taxonomy" id="857265"/>
    <lineage>
        <taxon>Bacteria</taxon>
        <taxon>Pseudomonadati</taxon>
        <taxon>Pseudomonadota</taxon>
        <taxon>Betaproteobacteria</taxon>
        <taxon>Neisseriales</taxon>
        <taxon>Chitinibacteraceae</taxon>
        <taxon>Amantichitinum</taxon>
    </lineage>
</organism>
<reference evidence="2 3" key="1">
    <citation type="submission" date="2015-07" db="EMBL/GenBank/DDBJ databases">
        <title>Draft genome sequence of the Amantichitinum ursilacus IGB-41, a new chitin-degrading bacterium.</title>
        <authorList>
            <person name="Kirstahler P."/>
            <person name="Guenther M."/>
            <person name="Grumaz C."/>
            <person name="Rupp S."/>
            <person name="Zibek S."/>
            <person name="Sohn K."/>
        </authorList>
    </citation>
    <scope>NUCLEOTIDE SEQUENCE [LARGE SCALE GENOMIC DNA]</scope>
    <source>
        <strain evidence="2 3">IGB-41</strain>
    </source>
</reference>
<sequence length="32" mass="3727">MKSISQLLWKNGFFAVIVEIVFSFSPGRIQRQ</sequence>
<keyword evidence="1" id="KW-1133">Transmembrane helix</keyword>
<keyword evidence="1" id="KW-0812">Transmembrane</keyword>